<dbReference type="GO" id="GO:0008745">
    <property type="term" value="F:N-acetylmuramoyl-L-alanine amidase activity"/>
    <property type="evidence" value="ECO:0007669"/>
    <property type="project" value="InterPro"/>
</dbReference>
<dbReference type="AlphaFoldDB" id="E3H9A1"/>
<dbReference type="eggNOG" id="COG0860">
    <property type="taxonomic scope" value="Bacteria"/>
</dbReference>
<dbReference type="EMBL" id="CP002281">
    <property type="protein sequence ID" value="ADO82800.1"/>
    <property type="molecule type" value="Genomic_DNA"/>
</dbReference>
<dbReference type="HOGENOM" id="CLU_014322_8_1_0"/>
<dbReference type="Pfam" id="PF01520">
    <property type="entry name" value="Amidase_3"/>
    <property type="match status" value="1"/>
</dbReference>
<gene>
    <name evidence="2" type="ordered locus">Ilyop_1019</name>
</gene>
<evidence type="ECO:0000313" key="3">
    <source>
        <dbReference type="Proteomes" id="UP000006875"/>
    </source>
</evidence>
<dbReference type="KEGG" id="ipo:Ilyop_1019"/>
<evidence type="ECO:0000259" key="1">
    <source>
        <dbReference type="SMART" id="SM00646"/>
    </source>
</evidence>
<dbReference type="OrthoDB" id="5344211at2"/>
<dbReference type="Gene3D" id="3.40.630.40">
    <property type="entry name" value="Zn-dependent exopeptidases"/>
    <property type="match status" value="1"/>
</dbReference>
<dbReference type="GO" id="GO:0009253">
    <property type="term" value="P:peptidoglycan catabolic process"/>
    <property type="evidence" value="ECO:0007669"/>
    <property type="project" value="InterPro"/>
</dbReference>
<name>E3H9A1_ILYPC</name>
<dbReference type="Proteomes" id="UP000006875">
    <property type="component" value="Chromosome"/>
</dbReference>
<sequence length="177" mass="19824">MKRVVLVPGHSFVDPGAVNGRLNLKEYDCVLEMTLELFKGDDWKDIDIVLKGRNTYGTLPEEINSLNADYVIELHLNAADGKAQGTEVLYCESSKTGKEMAGIIQSKLVKHLKYPDRGIKAIGSEERGANILWKTKAPCVIVESCFIDSLKYKEELKLTETVTALKQGIREIVDRRI</sequence>
<dbReference type="STRING" id="572544.Ilyop_1019"/>
<dbReference type="InterPro" id="IPR002508">
    <property type="entry name" value="MurNAc-LAA_cat"/>
</dbReference>
<dbReference type="PANTHER" id="PTHR30404">
    <property type="entry name" value="N-ACETYLMURAMOYL-L-ALANINE AMIDASE"/>
    <property type="match status" value="1"/>
</dbReference>
<dbReference type="GO" id="GO:0030288">
    <property type="term" value="C:outer membrane-bounded periplasmic space"/>
    <property type="evidence" value="ECO:0007669"/>
    <property type="project" value="TreeGrafter"/>
</dbReference>
<dbReference type="CDD" id="cd02696">
    <property type="entry name" value="MurNAc-LAA"/>
    <property type="match status" value="1"/>
</dbReference>
<feature type="domain" description="MurNAc-LAA" evidence="1">
    <location>
        <begin position="60"/>
        <end position="174"/>
    </location>
</feature>
<dbReference type="InterPro" id="IPR050695">
    <property type="entry name" value="N-acetylmuramoyl_amidase_3"/>
</dbReference>
<keyword evidence="2" id="KW-0378">Hydrolase</keyword>
<keyword evidence="3" id="KW-1185">Reference proteome</keyword>
<proteinExistence type="predicted"/>
<reference evidence="2 3" key="1">
    <citation type="journal article" date="2010" name="Stand. Genomic Sci.">
        <title>Complete genome sequence of Ilyobacter polytropus type strain (CuHbu1).</title>
        <authorList>
            <person name="Sikorski J."/>
            <person name="Chertkov O."/>
            <person name="Lapidus A."/>
            <person name="Nolan M."/>
            <person name="Lucas S."/>
            <person name="Del Rio T.G."/>
            <person name="Tice H."/>
            <person name="Cheng J.F."/>
            <person name="Tapia R."/>
            <person name="Han C."/>
            <person name="Goodwin L."/>
            <person name="Pitluck S."/>
            <person name="Liolios K."/>
            <person name="Ivanova N."/>
            <person name="Mavromatis K."/>
            <person name="Mikhailova N."/>
            <person name="Pati A."/>
            <person name="Chen A."/>
            <person name="Palaniappan K."/>
            <person name="Land M."/>
            <person name="Hauser L."/>
            <person name="Chang Y.J."/>
            <person name="Jeffries C.D."/>
            <person name="Brambilla E."/>
            <person name="Yasawong M."/>
            <person name="Rohde M."/>
            <person name="Pukall R."/>
            <person name="Spring S."/>
            <person name="Goker M."/>
            <person name="Woyke T."/>
            <person name="Bristow J."/>
            <person name="Eisen J.A."/>
            <person name="Markowitz V."/>
            <person name="Hugenholtz P."/>
            <person name="Kyrpides N.C."/>
            <person name="Klenk H.P."/>
        </authorList>
    </citation>
    <scope>NUCLEOTIDE SEQUENCE [LARGE SCALE GENOMIC DNA]</scope>
    <source>
        <strain evidence="3">ATCC 51220 / DSM 2926 / LMG 16218 / CuHBu1</strain>
    </source>
</reference>
<dbReference type="SMART" id="SM00646">
    <property type="entry name" value="Ami_3"/>
    <property type="match status" value="1"/>
</dbReference>
<organism evidence="2 3">
    <name type="scientific">Ilyobacter polytropus (strain ATCC 51220 / DSM 2926 / LMG 16218 / CuHBu1)</name>
    <dbReference type="NCBI Taxonomy" id="572544"/>
    <lineage>
        <taxon>Bacteria</taxon>
        <taxon>Fusobacteriati</taxon>
        <taxon>Fusobacteriota</taxon>
        <taxon>Fusobacteriia</taxon>
        <taxon>Fusobacteriales</taxon>
        <taxon>Fusobacteriaceae</taxon>
        <taxon>Ilyobacter</taxon>
    </lineage>
</organism>
<dbReference type="SUPFAM" id="SSF53187">
    <property type="entry name" value="Zn-dependent exopeptidases"/>
    <property type="match status" value="1"/>
</dbReference>
<protein>
    <submittedName>
        <fullName evidence="2">Cell wall hydrolase/autolysin</fullName>
    </submittedName>
</protein>
<accession>E3H9A1</accession>
<evidence type="ECO:0000313" key="2">
    <source>
        <dbReference type="EMBL" id="ADO82800.1"/>
    </source>
</evidence>
<dbReference type="RefSeq" id="WP_013387468.1">
    <property type="nucleotide sequence ID" value="NC_014632.1"/>
</dbReference>
<dbReference type="PANTHER" id="PTHR30404:SF8">
    <property type="entry name" value="AUTOLYSIN PH-RELATED"/>
    <property type="match status" value="1"/>
</dbReference>